<protein>
    <recommendedName>
        <fullName evidence="10">TIR domain-containing protein</fullName>
    </recommendedName>
</protein>
<dbReference type="SMART" id="SM00082">
    <property type="entry name" value="LRRCT"/>
    <property type="match status" value="1"/>
</dbReference>
<dbReference type="PROSITE" id="PS50104">
    <property type="entry name" value="TIR"/>
    <property type="match status" value="2"/>
</dbReference>
<feature type="domain" description="TIR" evidence="10">
    <location>
        <begin position="833"/>
        <end position="963"/>
    </location>
</feature>
<keyword evidence="4" id="KW-0812">Transmembrane</keyword>
<dbReference type="GO" id="GO:0016020">
    <property type="term" value="C:membrane"/>
    <property type="evidence" value="ECO:0007669"/>
    <property type="project" value="UniProtKB-SubCell"/>
</dbReference>
<dbReference type="Proteomes" id="UP000683360">
    <property type="component" value="Unassembled WGS sequence"/>
</dbReference>
<dbReference type="InterPro" id="IPR050328">
    <property type="entry name" value="Dev_Immune_Receptor"/>
</dbReference>
<sequence>MDGKRHLKQISRNGVVRSQTHSPRFVKNGVKSEVFINLSKDLFIFRNKSKHATMILTTSIILSLFVESESYLTCNYTTGLQTKHSDYWMTQNSSQNGPLKFITVQVFPTYQDCILNPKVITDKYIRKDSFQGVTLIFACDGCQNKTNARYLLLQNLTIPSLNPKIPSNLFAFHKLKGLLIFDMKGNIQNNLDYLLSYQAMFPEMKEMFLSTCRNGTVNTTFLQNKCPNLTFMSITNCSLEAHVELSFSKSNTTSKIDLDLISNAAYYYLTIYHATIPDYGDTRGVELQSCYFQGSEHIRISGHIHYVKVTGNHLPKITSYMLSAANKIQIIILSQNNIIEIENGTFSGQFNVEHLDMSKNRLQLLTNNMFNDMRKLKFLSLAYNNLETLPKHIFSTLNQLETLDLEGNRITNIRESHLPMYSYTLSYINLNYNPFIELPVVIFYIRGLKKVDLKYTNITFSRFLQILESIDDFSLVPSITAGTEYSFGVNLQSTPQITSEYVLKIVDLTGSKVSGFDWVEELARDNDTTRFRKTKNLIIVLSYFRFVLTDNPISCFSNDIVILLSVIKVYHDNGAGSVNRNFLNEWVCEYPIEFRGRLIFDIKLEESYFKKPYSKCPAQCECFLRYNQSVTIVDCRNANLSSIPSIVPPGVIDIWLQNNSISIIDFRQYFKDVRQLLISNNSLTEIKDSVFSEMKILEYLRVDHNLLSYLPRNTDNLDLDMIYVDHNPLLCDCNSLWFKHWMLENILTLRRLKDITCRSSNGIERFLKVADKRFICTKNDVESFISEIIGAVLGMAAMCLLTLTIIFRQTIKVLLYVKFGFHPFDRKTCKDYETIDITFIYSKKFEHFILENSKILQECNICYSNIDFIPGYSWEANIRNAVYHSKCVFILLTKDLDVNIINSTYAASEHKLKSRLDFLIGFTMGDTKVDGIEIIEDFKRYHKLHQKLKSDSLLFWENLRYRLSSYKTPNHRNNNIELRSNIKESIFGTSNVSDTESSFDVFVSYSDEDQDYSENKLVKKLRDMEKYKIISADQIHPGTSVWCGIETCVDKARHTIFVVSNHSNVKLELHKESNDEPTQQQPLSVKRLVKQRQSITNEELESEQSLTVNLPEERKYVFRTARLKTDEKAYNHLIVVCRGLQTNLRIEREFESYFQKYIVLEHVEDDEKEDNEFWKRLQMALDSRPITNCDPIDIVLEDNIDEEAKIDNQYEQTITNSNGSTDIAQLI</sequence>
<dbReference type="Gene3D" id="3.40.50.10140">
    <property type="entry name" value="Toll/interleukin-1 receptor homology (TIR) domain"/>
    <property type="match status" value="2"/>
</dbReference>
<evidence type="ECO:0000256" key="5">
    <source>
        <dbReference type="ARBA" id="ARBA00022729"/>
    </source>
</evidence>
<keyword evidence="7" id="KW-1133">Transmembrane helix</keyword>
<keyword evidence="6" id="KW-0677">Repeat</keyword>
<evidence type="ECO:0000256" key="4">
    <source>
        <dbReference type="ARBA" id="ARBA00022692"/>
    </source>
</evidence>
<dbReference type="Pfam" id="PF13855">
    <property type="entry name" value="LRR_8"/>
    <property type="match status" value="2"/>
</dbReference>
<name>A0A8S3T681_MYTED</name>
<evidence type="ECO:0000256" key="1">
    <source>
        <dbReference type="ARBA" id="ARBA00004479"/>
    </source>
</evidence>
<comment type="caution">
    <text evidence="11">The sequence shown here is derived from an EMBL/GenBank/DDBJ whole genome shotgun (WGS) entry which is preliminary data.</text>
</comment>
<dbReference type="AlphaFoldDB" id="A0A8S3T681"/>
<dbReference type="SUPFAM" id="SSF52200">
    <property type="entry name" value="Toll/Interleukin receptor TIR domain"/>
    <property type="match status" value="2"/>
</dbReference>
<dbReference type="GO" id="GO:0007165">
    <property type="term" value="P:signal transduction"/>
    <property type="evidence" value="ECO:0007669"/>
    <property type="project" value="InterPro"/>
</dbReference>
<dbReference type="PANTHER" id="PTHR24373:SF392">
    <property type="entry name" value="NEPHROCAN"/>
    <property type="match status" value="1"/>
</dbReference>
<keyword evidence="5" id="KW-0732">Signal</keyword>
<dbReference type="InterPro" id="IPR000157">
    <property type="entry name" value="TIR_dom"/>
</dbReference>
<proteinExistence type="inferred from homology"/>
<evidence type="ECO:0000256" key="8">
    <source>
        <dbReference type="ARBA" id="ARBA00023136"/>
    </source>
</evidence>
<keyword evidence="12" id="KW-1185">Reference proteome</keyword>
<evidence type="ECO:0000256" key="2">
    <source>
        <dbReference type="ARBA" id="ARBA00009634"/>
    </source>
</evidence>
<gene>
    <name evidence="11" type="ORF">MEDL_41879</name>
</gene>
<dbReference type="InterPro" id="IPR003591">
    <property type="entry name" value="Leu-rich_rpt_typical-subtyp"/>
</dbReference>
<evidence type="ECO:0000256" key="9">
    <source>
        <dbReference type="ARBA" id="ARBA00023170"/>
    </source>
</evidence>
<dbReference type="InterPro" id="IPR032675">
    <property type="entry name" value="LRR_dom_sf"/>
</dbReference>
<dbReference type="InterPro" id="IPR035897">
    <property type="entry name" value="Toll_tir_struct_dom_sf"/>
</dbReference>
<dbReference type="EMBL" id="CAJPWZ010002011">
    <property type="protein sequence ID" value="CAG2228967.1"/>
    <property type="molecule type" value="Genomic_DNA"/>
</dbReference>
<dbReference type="SMART" id="SM00013">
    <property type="entry name" value="LRRNT"/>
    <property type="match status" value="1"/>
</dbReference>
<evidence type="ECO:0000313" key="11">
    <source>
        <dbReference type="EMBL" id="CAG2228967.1"/>
    </source>
</evidence>
<dbReference type="Pfam" id="PF13676">
    <property type="entry name" value="TIR_2"/>
    <property type="match status" value="1"/>
</dbReference>
<dbReference type="InterPro" id="IPR000372">
    <property type="entry name" value="LRRNT"/>
</dbReference>
<keyword evidence="8" id="KW-0472">Membrane</keyword>
<dbReference type="OrthoDB" id="6129087at2759"/>
<evidence type="ECO:0000256" key="3">
    <source>
        <dbReference type="ARBA" id="ARBA00022614"/>
    </source>
</evidence>
<accession>A0A8S3T681</accession>
<feature type="domain" description="TIR" evidence="10">
    <location>
        <begin position="997"/>
        <end position="1181"/>
    </location>
</feature>
<comment type="subcellular location">
    <subcellularLocation>
        <location evidence="1">Membrane</location>
        <topology evidence="1">Single-pass type I membrane protein</topology>
    </subcellularLocation>
</comment>
<evidence type="ECO:0000313" key="12">
    <source>
        <dbReference type="Proteomes" id="UP000683360"/>
    </source>
</evidence>
<keyword evidence="3" id="KW-0433">Leucine-rich repeat</keyword>
<dbReference type="PROSITE" id="PS51450">
    <property type="entry name" value="LRR"/>
    <property type="match status" value="2"/>
</dbReference>
<comment type="similarity">
    <text evidence="2">Belongs to the Toll-like receptor family.</text>
</comment>
<dbReference type="SUPFAM" id="SSF52058">
    <property type="entry name" value="L domain-like"/>
    <property type="match status" value="1"/>
</dbReference>
<evidence type="ECO:0000259" key="10">
    <source>
        <dbReference type="PROSITE" id="PS50104"/>
    </source>
</evidence>
<reference evidence="11" key="1">
    <citation type="submission" date="2021-03" db="EMBL/GenBank/DDBJ databases">
        <authorList>
            <person name="Bekaert M."/>
        </authorList>
    </citation>
    <scope>NUCLEOTIDE SEQUENCE</scope>
</reference>
<dbReference type="PANTHER" id="PTHR24373">
    <property type="entry name" value="SLIT RELATED LEUCINE-RICH REPEAT NEURONAL PROTEIN"/>
    <property type="match status" value="1"/>
</dbReference>
<dbReference type="Gene3D" id="3.80.10.10">
    <property type="entry name" value="Ribonuclease Inhibitor"/>
    <property type="match status" value="2"/>
</dbReference>
<evidence type="ECO:0000256" key="6">
    <source>
        <dbReference type="ARBA" id="ARBA00022737"/>
    </source>
</evidence>
<dbReference type="InterPro" id="IPR000483">
    <property type="entry name" value="Cys-rich_flank_reg_C"/>
</dbReference>
<evidence type="ECO:0000256" key="7">
    <source>
        <dbReference type="ARBA" id="ARBA00022989"/>
    </source>
</evidence>
<dbReference type="SMART" id="SM00369">
    <property type="entry name" value="LRR_TYP"/>
    <property type="match status" value="5"/>
</dbReference>
<keyword evidence="9" id="KW-0675">Receptor</keyword>
<organism evidence="11 12">
    <name type="scientific">Mytilus edulis</name>
    <name type="common">Blue mussel</name>
    <dbReference type="NCBI Taxonomy" id="6550"/>
    <lineage>
        <taxon>Eukaryota</taxon>
        <taxon>Metazoa</taxon>
        <taxon>Spiralia</taxon>
        <taxon>Lophotrochozoa</taxon>
        <taxon>Mollusca</taxon>
        <taxon>Bivalvia</taxon>
        <taxon>Autobranchia</taxon>
        <taxon>Pteriomorphia</taxon>
        <taxon>Mytilida</taxon>
        <taxon>Mytiloidea</taxon>
        <taxon>Mytilidae</taxon>
        <taxon>Mytilinae</taxon>
        <taxon>Mytilus</taxon>
    </lineage>
</organism>
<dbReference type="InterPro" id="IPR001611">
    <property type="entry name" value="Leu-rich_rpt"/>
</dbReference>